<name>A0ABV6LY03_9ACTN</name>
<dbReference type="InterPro" id="IPR042099">
    <property type="entry name" value="ANL_N_sf"/>
</dbReference>
<evidence type="ECO:0000256" key="2">
    <source>
        <dbReference type="ARBA" id="ARBA00022598"/>
    </source>
</evidence>
<accession>A0ABV6LY03</accession>
<comment type="similarity">
    <text evidence="1">Belongs to the ATP-dependent AMP-binding enzyme family.</text>
</comment>
<keyword evidence="6" id="KW-1185">Reference proteome</keyword>
<protein>
    <submittedName>
        <fullName evidence="5">AMP-binding protein</fullName>
    </submittedName>
</protein>
<dbReference type="Pfam" id="PF00501">
    <property type="entry name" value="AMP-binding"/>
    <property type="match status" value="1"/>
</dbReference>
<sequence length="523" mass="54217">MTGESLDALLAAAAADAADVTALVCGPRRYTYAELDAAVRAGAAAWLRDGLAPGDRVAVWAANTADCAVVMLSVIVAGGVLVPLNPRYTAREVGQLLPRVRCRYVVASAHTADRRLADEVLPIAGDATVVVIDGEPGADPDRGTPPAGPRHWAELVRGAGPGQAAQPSPLAAIQFTSGTTGRPKGALLKQAPMIGTARTWARVVGLSRGDRYPVLYPLAHVGGFKTGLVSCIHARATIELLPVVSAAGIVTLVRGGGVTVLNAPPTAQAYVLAARRAGELPGDLGIRTAVIGSAVVAPELVRGLLRDVGVGDVVIGYGLTEATGVCTMTRRGDPVDLVCGTIGRPIDGVRARVHAPGPDGVGELEVAGYNVMAGYLDDPQATADALRDGWLRTGDLCRIGDDGYVRLAGRARDLVIVGGFNVYPAEVENALGEHPAVREAVVVGVPHARLGEVPAAYVVASDMDSEALAAWCRERLANFKVPRHIWLVEDLPRTPHGKVARAELAERAAATAPAGRADRPPPP</sequence>
<proteinExistence type="inferred from homology"/>
<keyword evidence="2" id="KW-0436">Ligase</keyword>
<dbReference type="InterPro" id="IPR045851">
    <property type="entry name" value="AMP-bd_C_sf"/>
</dbReference>
<dbReference type="InterPro" id="IPR000873">
    <property type="entry name" value="AMP-dep_synth/lig_dom"/>
</dbReference>
<dbReference type="Gene3D" id="3.30.300.30">
    <property type="match status" value="1"/>
</dbReference>
<dbReference type="Pfam" id="PF13193">
    <property type="entry name" value="AMP-binding_C"/>
    <property type="match status" value="1"/>
</dbReference>
<reference evidence="5 6" key="1">
    <citation type="submission" date="2024-09" db="EMBL/GenBank/DDBJ databases">
        <authorList>
            <person name="Sun Q."/>
            <person name="Mori K."/>
        </authorList>
    </citation>
    <scope>NUCLEOTIDE SEQUENCE [LARGE SCALE GENOMIC DNA]</scope>
    <source>
        <strain evidence="5 6">TBRC 3947</strain>
    </source>
</reference>
<dbReference type="EMBL" id="JBHLUH010000007">
    <property type="protein sequence ID" value="MFC0527295.1"/>
    <property type="molecule type" value="Genomic_DNA"/>
</dbReference>
<evidence type="ECO:0000259" key="3">
    <source>
        <dbReference type="Pfam" id="PF00501"/>
    </source>
</evidence>
<evidence type="ECO:0000313" key="6">
    <source>
        <dbReference type="Proteomes" id="UP001589867"/>
    </source>
</evidence>
<dbReference type="Proteomes" id="UP001589867">
    <property type="component" value="Unassembled WGS sequence"/>
</dbReference>
<evidence type="ECO:0000313" key="5">
    <source>
        <dbReference type="EMBL" id="MFC0527295.1"/>
    </source>
</evidence>
<dbReference type="PROSITE" id="PS00455">
    <property type="entry name" value="AMP_BINDING"/>
    <property type="match status" value="1"/>
</dbReference>
<dbReference type="Gene3D" id="3.40.50.12780">
    <property type="entry name" value="N-terminal domain of ligase-like"/>
    <property type="match status" value="1"/>
</dbReference>
<feature type="domain" description="AMP-binding enzyme C-terminal" evidence="4">
    <location>
        <begin position="426"/>
        <end position="498"/>
    </location>
</feature>
<dbReference type="PANTHER" id="PTHR43201">
    <property type="entry name" value="ACYL-COA SYNTHETASE"/>
    <property type="match status" value="1"/>
</dbReference>
<comment type="caution">
    <text evidence="5">The sequence shown here is derived from an EMBL/GenBank/DDBJ whole genome shotgun (WGS) entry which is preliminary data.</text>
</comment>
<evidence type="ECO:0000256" key="1">
    <source>
        <dbReference type="ARBA" id="ARBA00006432"/>
    </source>
</evidence>
<dbReference type="SUPFAM" id="SSF56801">
    <property type="entry name" value="Acetyl-CoA synthetase-like"/>
    <property type="match status" value="1"/>
</dbReference>
<dbReference type="PANTHER" id="PTHR43201:SF5">
    <property type="entry name" value="MEDIUM-CHAIN ACYL-COA LIGASE ACSF2, MITOCHONDRIAL"/>
    <property type="match status" value="1"/>
</dbReference>
<feature type="domain" description="AMP-dependent synthetase/ligase" evidence="3">
    <location>
        <begin position="12"/>
        <end position="376"/>
    </location>
</feature>
<dbReference type="RefSeq" id="WP_377246911.1">
    <property type="nucleotide sequence ID" value="NZ_JBHLUH010000007.1"/>
</dbReference>
<organism evidence="5 6">
    <name type="scientific">Phytohabitans kaempferiae</name>
    <dbReference type="NCBI Taxonomy" id="1620943"/>
    <lineage>
        <taxon>Bacteria</taxon>
        <taxon>Bacillati</taxon>
        <taxon>Actinomycetota</taxon>
        <taxon>Actinomycetes</taxon>
        <taxon>Micromonosporales</taxon>
        <taxon>Micromonosporaceae</taxon>
    </lineage>
</organism>
<gene>
    <name evidence="5" type="ORF">ACFFIA_06445</name>
</gene>
<dbReference type="InterPro" id="IPR025110">
    <property type="entry name" value="AMP-bd_C"/>
</dbReference>
<dbReference type="InterPro" id="IPR020845">
    <property type="entry name" value="AMP-binding_CS"/>
</dbReference>
<evidence type="ECO:0000259" key="4">
    <source>
        <dbReference type="Pfam" id="PF13193"/>
    </source>
</evidence>